<sequence>MISSDDKQKNLELLEKTAGMTANQRLVVMLYALHPTDRSGAVLETAANLAKLVGMAAPVFSRTRKQVIEAGWLEETERLGHIRYYRLDPKRMGENVVVPLRRAT</sequence>
<reference evidence="1" key="1">
    <citation type="journal article" date="2015" name="Genome Announc.">
        <title>Draft Genome Sequence of Thiostrepton-Producing Streptomyces azureus ATCC 14921.</title>
        <authorList>
            <person name="Sakihara K."/>
            <person name="Maeda J."/>
            <person name="Tashiro K."/>
            <person name="Fujino Y."/>
            <person name="Kuhara S."/>
            <person name="Ohshima T."/>
            <person name="Ogata S."/>
            <person name="Doi K."/>
        </authorList>
    </citation>
    <scope>NUCLEOTIDE SEQUENCE [LARGE SCALE GENOMIC DNA]</scope>
    <source>
        <strain evidence="1">ATCC14921</strain>
    </source>
</reference>
<name>A0A0K8PX89_STRAJ</name>
<protein>
    <submittedName>
        <fullName evidence="1">Replication initiation protein, RepL2</fullName>
    </submittedName>
</protein>
<dbReference type="PATRIC" id="fig|146537.3.peg.7621"/>
<accession>A0A0K8PX89</accession>
<dbReference type="Proteomes" id="UP000053859">
    <property type="component" value="Unassembled WGS sequence"/>
</dbReference>
<dbReference type="AlphaFoldDB" id="A0A0K8PX89"/>
<keyword evidence="2" id="KW-1185">Reference proteome</keyword>
<proteinExistence type="predicted"/>
<gene>
    <name evidence="1" type="ORF">SAZU_7248</name>
</gene>
<evidence type="ECO:0000313" key="1">
    <source>
        <dbReference type="EMBL" id="GAP52373.1"/>
    </source>
</evidence>
<dbReference type="EMBL" id="DF968422">
    <property type="protein sequence ID" value="GAP52373.1"/>
    <property type="molecule type" value="Genomic_DNA"/>
</dbReference>
<organism evidence="1 2">
    <name type="scientific">Streptomyces azureus</name>
    <dbReference type="NCBI Taxonomy" id="146537"/>
    <lineage>
        <taxon>Bacteria</taxon>
        <taxon>Bacillati</taxon>
        <taxon>Actinomycetota</taxon>
        <taxon>Actinomycetes</taxon>
        <taxon>Kitasatosporales</taxon>
        <taxon>Streptomycetaceae</taxon>
        <taxon>Streptomyces</taxon>
    </lineage>
</organism>
<evidence type="ECO:0000313" key="2">
    <source>
        <dbReference type="Proteomes" id="UP000053859"/>
    </source>
</evidence>